<dbReference type="InterPro" id="IPR056444">
    <property type="entry name" value="Zn_ribbon_GRF_2"/>
</dbReference>
<reference evidence="2 3" key="1">
    <citation type="submission" date="2018-02" db="EMBL/GenBank/DDBJ databases">
        <title>The genomes of Aspergillus section Nigri reveals drivers in fungal speciation.</title>
        <authorList>
            <consortium name="DOE Joint Genome Institute"/>
            <person name="Vesth T.C."/>
            <person name="Nybo J."/>
            <person name="Theobald S."/>
            <person name="Brandl J."/>
            <person name="Frisvad J.C."/>
            <person name="Nielsen K.F."/>
            <person name="Lyhne E.K."/>
            <person name="Kogle M.E."/>
            <person name="Kuo A."/>
            <person name="Riley R."/>
            <person name="Clum A."/>
            <person name="Nolan M."/>
            <person name="Lipzen A."/>
            <person name="Salamov A."/>
            <person name="Henrissat B."/>
            <person name="Wiebenga A."/>
            <person name="De vries R.P."/>
            <person name="Grigoriev I.V."/>
            <person name="Mortensen U.H."/>
            <person name="Andersen M.R."/>
            <person name="Baker S.E."/>
        </authorList>
    </citation>
    <scope>NUCLEOTIDE SEQUENCE [LARGE SCALE GENOMIC DNA]</scope>
    <source>
        <strain evidence="2 3">CBS 313.89</strain>
    </source>
</reference>
<organism evidence="2 3">
    <name type="scientific">Aspergillus fijiensis CBS 313.89</name>
    <dbReference type="NCBI Taxonomy" id="1448319"/>
    <lineage>
        <taxon>Eukaryota</taxon>
        <taxon>Fungi</taxon>
        <taxon>Dikarya</taxon>
        <taxon>Ascomycota</taxon>
        <taxon>Pezizomycotina</taxon>
        <taxon>Eurotiomycetes</taxon>
        <taxon>Eurotiomycetidae</taxon>
        <taxon>Eurotiales</taxon>
        <taxon>Aspergillaceae</taxon>
        <taxon>Aspergillus</taxon>
    </lineage>
</organism>
<gene>
    <name evidence="2" type="ORF">BO72DRAFT_224185</name>
</gene>
<sequence>MQRESPPRLFANEPHCCGSPMLRRETRKTNNGNLHRPFYRCDDCEYMVFDDWEGIRVGNPECACMPAKISRGQIEQGKAYVFRCARGECDFKEVVRG</sequence>
<feature type="domain" description="GRF-like zinc ribbon" evidence="1">
    <location>
        <begin position="13"/>
        <end position="52"/>
    </location>
</feature>
<dbReference type="VEuPathDB" id="FungiDB:BO72DRAFT_224185"/>
<dbReference type="RefSeq" id="XP_040797787.1">
    <property type="nucleotide sequence ID" value="XM_040939795.1"/>
</dbReference>
<dbReference type="AlphaFoldDB" id="A0A8G1RH50"/>
<evidence type="ECO:0000313" key="2">
    <source>
        <dbReference type="EMBL" id="RAK73777.1"/>
    </source>
</evidence>
<dbReference type="GeneID" id="63857128"/>
<proteinExistence type="predicted"/>
<accession>A0A8G1RH50</accession>
<dbReference type="EMBL" id="KZ824675">
    <property type="protein sequence ID" value="RAK73777.1"/>
    <property type="molecule type" value="Genomic_DNA"/>
</dbReference>
<dbReference type="Pfam" id="PF23549">
    <property type="entry name" value="Zn_ribbon_GRF_2"/>
    <property type="match status" value="1"/>
</dbReference>
<evidence type="ECO:0000259" key="1">
    <source>
        <dbReference type="Pfam" id="PF23549"/>
    </source>
</evidence>
<evidence type="ECO:0000313" key="3">
    <source>
        <dbReference type="Proteomes" id="UP000249789"/>
    </source>
</evidence>
<dbReference type="OrthoDB" id="4481740at2759"/>
<protein>
    <recommendedName>
        <fullName evidence="1">GRF-like zinc ribbon domain-containing protein</fullName>
    </recommendedName>
</protein>
<dbReference type="Proteomes" id="UP000249789">
    <property type="component" value="Unassembled WGS sequence"/>
</dbReference>
<keyword evidence="3" id="KW-1185">Reference proteome</keyword>
<name>A0A8G1RH50_9EURO</name>